<sequence length="133" mass="14663">MLPLIGREELKTAMDEGTVIVVDTMPPDYYAREHLPGARNIPGFPYEQAARFTDEHAPRVVPDKTAAIVVYCANTPCRNSEFVGARLLELGYADVRKYREGIEDWVEAGHPTETGPAPEAPARPAPVPVNHPE</sequence>
<feature type="compositionally biased region" description="Pro residues" evidence="1">
    <location>
        <begin position="118"/>
        <end position="133"/>
    </location>
</feature>
<dbReference type="Pfam" id="PF00581">
    <property type="entry name" value="Rhodanese"/>
    <property type="match status" value="1"/>
</dbReference>
<dbReference type="PROSITE" id="PS50206">
    <property type="entry name" value="RHODANESE_3"/>
    <property type="match status" value="1"/>
</dbReference>
<evidence type="ECO:0000313" key="4">
    <source>
        <dbReference type="Proteomes" id="UP001597542"/>
    </source>
</evidence>
<proteinExistence type="predicted"/>
<dbReference type="SMART" id="SM00450">
    <property type="entry name" value="RHOD"/>
    <property type="match status" value="1"/>
</dbReference>
<dbReference type="EMBL" id="JBHUKQ010000011">
    <property type="protein sequence ID" value="MFD2481938.1"/>
    <property type="molecule type" value="Genomic_DNA"/>
</dbReference>
<comment type="caution">
    <text evidence="3">The sequence shown here is derived from an EMBL/GenBank/DDBJ whole genome shotgun (WGS) entry which is preliminary data.</text>
</comment>
<gene>
    <name evidence="3" type="ORF">ACFSUT_16750</name>
</gene>
<protein>
    <submittedName>
        <fullName evidence="3">Rhodanese-like domain-containing protein</fullName>
    </submittedName>
</protein>
<organism evidence="3 4">
    <name type="scientific">Amycolatopsis albidoflavus</name>
    <dbReference type="NCBI Taxonomy" id="102226"/>
    <lineage>
        <taxon>Bacteria</taxon>
        <taxon>Bacillati</taxon>
        <taxon>Actinomycetota</taxon>
        <taxon>Actinomycetes</taxon>
        <taxon>Pseudonocardiales</taxon>
        <taxon>Pseudonocardiaceae</taxon>
        <taxon>Amycolatopsis</taxon>
    </lineage>
</organism>
<dbReference type="Gene3D" id="3.40.250.10">
    <property type="entry name" value="Rhodanese-like domain"/>
    <property type="match status" value="1"/>
</dbReference>
<dbReference type="CDD" id="cd00158">
    <property type="entry name" value="RHOD"/>
    <property type="match status" value="1"/>
</dbReference>
<keyword evidence="4" id="KW-1185">Reference proteome</keyword>
<feature type="domain" description="Rhodanese" evidence="2">
    <location>
        <begin position="15"/>
        <end position="114"/>
    </location>
</feature>
<evidence type="ECO:0000313" key="3">
    <source>
        <dbReference type="EMBL" id="MFD2481938.1"/>
    </source>
</evidence>
<feature type="region of interest" description="Disordered" evidence="1">
    <location>
        <begin position="106"/>
        <end position="133"/>
    </location>
</feature>
<evidence type="ECO:0000256" key="1">
    <source>
        <dbReference type="SAM" id="MobiDB-lite"/>
    </source>
</evidence>
<dbReference type="RefSeq" id="WP_244223542.1">
    <property type="nucleotide sequence ID" value="NZ_BAAAHV010000016.1"/>
</dbReference>
<dbReference type="InterPro" id="IPR036873">
    <property type="entry name" value="Rhodanese-like_dom_sf"/>
</dbReference>
<evidence type="ECO:0000259" key="2">
    <source>
        <dbReference type="PROSITE" id="PS50206"/>
    </source>
</evidence>
<dbReference type="SUPFAM" id="SSF52821">
    <property type="entry name" value="Rhodanese/Cell cycle control phosphatase"/>
    <property type="match status" value="1"/>
</dbReference>
<reference evidence="4" key="1">
    <citation type="journal article" date="2019" name="Int. J. Syst. Evol. Microbiol.">
        <title>The Global Catalogue of Microorganisms (GCM) 10K type strain sequencing project: providing services to taxonomists for standard genome sequencing and annotation.</title>
        <authorList>
            <consortium name="The Broad Institute Genomics Platform"/>
            <consortium name="The Broad Institute Genome Sequencing Center for Infectious Disease"/>
            <person name="Wu L."/>
            <person name="Ma J."/>
        </authorList>
    </citation>
    <scope>NUCLEOTIDE SEQUENCE [LARGE SCALE GENOMIC DNA]</scope>
    <source>
        <strain evidence="4">CGMCC 4.7638</strain>
    </source>
</reference>
<dbReference type="PROSITE" id="PS00380">
    <property type="entry name" value="RHODANESE_1"/>
    <property type="match status" value="1"/>
</dbReference>
<accession>A0ABW5HYM6</accession>
<name>A0ABW5HYM6_9PSEU</name>
<dbReference type="Proteomes" id="UP001597542">
    <property type="component" value="Unassembled WGS sequence"/>
</dbReference>
<dbReference type="InterPro" id="IPR001763">
    <property type="entry name" value="Rhodanese-like_dom"/>
</dbReference>
<dbReference type="InterPro" id="IPR001307">
    <property type="entry name" value="Thiosulphate_STrfase_CS"/>
</dbReference>